<evidence type="ECO:0000256" key="7">
    <source>
        <dbReference type="ARBA" id="ARBA00022927"/>
    </source>
</evidence>
<dbReference type="GO" id="GO:0034198">
    <property type="term" value="P:cellular response to amino acid starvation"/>
    <property type="evidence" value="ECO:0007669"/>
    <property type="project" value="TreeGrafter"/>
</dbReference>
<dbReference type="SMART" id="SM00320">
    <property type="entry name" value="WD40"/>
    <property type="match status" value="5"/>
</dbReference>
<feature type="repeat" description="WD" evidence="11">
    <location>
        <begin position="8"/>
        <end position="39"/>
    </location>
</feature>
<gene>
    <name evidence="13" type="ORF">FFLO_03360</name>
</gene>
<dbReference type="InterPro" id="IPR036322">
    <property type="entry name" value="WD40_repeat_dom_sf"/>
</dbReference>
<keyword evidence="5" id="KW-0677">Repeat</keyword>
<keyword evidence="7" id="KW-0653">Protein transport</keyword>
<protein>
    <submittedName>
        <fullName evidence="13">Uncharacterized protein</fullName>
    </submittedName>
</protein>
<dbReference type="PANTHER" id="PTHR11024">
    <property type="entry name" value="NUCLEAR PORE COMPLEX PROTEIN SEC13 / SEH1 FAMILY MEMBER"/>
    <property type="match status" value="1"/>
</dbReference>
<dbReference type="GO" id="GO:0035859">
    <property type="term" value="C:Seh1-associated complex"/>
    <property type="evidence" value="ECO:0007669"/>
    <property type="project" value="TreeGrafter"/>
</dbReference>
<sequence>MLQTAALPTGHADLVTDVAYDFYGERIATGSADQKIKVWRKDSKGSGWELEAEWKAHDAPILRLTWSHPEFGNLLASCSYDRTVRIWEEVGPAGGASMVNGNSGGQRRWAERALLNEARGSVRGVEFGPNAFGLKLASISTDATLRIYTSISPTLTEWQLTNSISVPSLINTSSSANPTDGDSGISGIAGQSSQNSSTNSNSGSVAGGSGFQQSSGTGPGAGLINPGKGNEALGGWTVSWCKEKWWGSVLAVSSGHSGIIKIVSLSSSPPSALLILPPPSNNTSHPQQPTQKHNSLGAQAITSLSWAASCGRSYHLIASGHRDGTVRVWKIKPADGAGSGGNASWSASVMGEWGLGEATIGRVEWNTTGSILSVASEEGKVRLYKATYAGKWECMGTFSAEAPQEDGNDDGADAMIQE</sequence>
<dbReference type="Gene3D" id="2.130.10.10">
    <property type="entry name" value="YVTN repeat-like/Quinoprotein amine dehydrogenase"/>
    <property type="match status" value="1"/>
</dbReference>
<evidence type="ECO:0000313" key="14">
    <source>
        <dbReference type="Proteomes" id="UP000812966"/>
    </source>
</evidence>
<comment type="subcellular location">
    <subcellularLocation>
        <location evidence="1">Nucleus</location>
        <location evidence="1">Nuclear pore complex</location>
    </subcellularLocation>
</comment>
<evidence type="ECO:0000256" key="11">
    <source>
        <dbReference type="PROSITE-ProRule" id="PRU00221"/>
    </source>
</evidence>
<dbReference type="Proteomes" id="UP000812966">
    <property type="component" value="Unassembled WGS sequence"/>
</dbReference>
<dbReference type="InterPro" id="IPR020472">
    <property type="entry name" value="WD40_PAC1"/>
</dbReference>
<dbReference type="GO" id="GO:0015031">
    <property type="term" value="P:protein transport"/>
    <property type="evidence" value="ECO:0007669"/>
    <property type="project" value="UniProtKB-KW"/>
</dbReference>
<feature type="compositionally biased region" description="Low complexity" evidence="12">
    <location>
        <begin position="180"/>
        <end position="204"/>
    </location>
</feature>
<keyword evidence="14" id="KW-1185">Reference proteome</keyword>
<evidence type="ECO:0000256" key="12">
    <source>
        <dbReference type="SAM" id="MobiDB-lite"/>
    </source>
</evidence>
<comment type="similarity">
    <text evidence="2">Belongs to the WD repeat SEC13 family.</text>
</comment>
<feature type="region of interest" description="Disordered" evidence="12">
    <location>
        <begin position="173"/>
        <end position="226"/>
    </location>
</feature>
<dbReference type="GO" id="GO:0051028">
    <property type="term" value="P:mRNA transport"/>
    <property type="evidence" value="ECO:0007669"/>
    <property type="project" value="UniProtKB-KW"/>
</dbReference>
<keyword evidence="4 11" id="KW-0853">WD repeat</keyword>
<dbReference type="InterPro" id="IPR015943">
    <property type="entry name" value="WD40/YVTN_repeat-like_dom_sf"/>
</dbReference>
<keyword evidence="10" id="KW-0539">Nucleus</keyword>
<dbReference type="PROSITE" id="PS50294">
    <property type="entry name" value="WD_REPEATS_REGION"/>
    <property type="match status" value="2"/>
</dbReference>
<evidence type="ECO:0000256" key="4">
    <source>
        <dbReference type="ARBA" id="ARBA00022574"/>
    </source>
</evidence>
<reference evidence="13" key="1">
    <citation type="submission" date="2020-04" db="EMBL/GenBank/DDBJ databases">
        <title>Analysis of mating type loci in Filobasidium floriforme.</title>
        <authorList>
            <person name="Nowrousian M."/>
        </authorList>
    </citation>
    <scope>NUCLEOTIDE SEQUENCE</scope>
    <source>
        <strain evidence="13">CBS 6242</strain>
    </source>
</reference>
<dbReference type="InterPro" id="IPR001680">
    <property type="entry name" value="WD40_rpt"/>
</dbReference>
<keyword evidence="9" id="KW-0906">Nuclear pore complex</keyword>
<dbReference type="AlphaFoldDB" id="A0A8K0JKV6"/>
<dbReference type="OrthoDB" id="5566198at2759"/>
<dbReference type="EMBL" id="JABELV010000061">
    <property type="protein sequence ID" value="KAG7544247.1"/>
    <property type="molecule type" value="Genomic_DNA"/>
</dbReference>
<dbReference type="PRINTS" id="PR00320">
    <property type="entry name" value="GPROTEINBRPT"/>
</dbReference>
<dbReference type="Pfam" id="PF00400">
    <property type="entry name" value="WD40"/>
    <property type="match status" value="3"/>
</dbReference>
<comment type="caution">
    <text evidence="13">The sequence shown here is derived from an EMBL/GenBank/DDBJ whole genome shotgun (WGS) entry which is preliminary data.</text>
</comment>
<dbReference type="GO" id="GO:0005198">
    <property type="term" value="F:structural molecule activity"/>
    <property type="evidence" value="ECO:0007669"/>
    <property type="project" value="InterPro"/>
</dbReference>
<dbReference type="GO" id="GO:0031080">
    <property type="term" value="C:nuclear pore outer ring"/>
    <property type="evidence" value="ECO:0007669"/>
    <property type="project" value="TreeGrafter"/>
</dbReference>
<evidence type="ECO:0000256" key="6">
    <source>
        <dbReference type="ARBA" id="ARBA00022816"/>
    </source>
</evidence>
<feature type="repeat" description="WD" evidence="11">
    <location>
        <begin position="54"/>
        <end position="88"/>
    </location>
</feature>
<keyword evidence="6" id="KW-0509">mRNA transport</keyword>
<name>A0A8K0JKV6_9TREE</name>
<keyword evidence="3" id="KW-0813">Transport</keyword>
<organism evidence="13 14">
    <name type="scientific">Filobasidium floriforme</name>
    <dbReference type="NCBI Taxonomy" id="5210"/>
    <lineage>
        <taxon>Eukaryota</taxon>
        <taxon>Fungi</taxon>
        <taxon>Dikarya</taxon>
        <taxon>Basidiomycota</taxon>
        <taxon>Agaricomycotina</taxon>
        <taxon>Tremellomycetes</taxon>
        <taxon>Filobasidiales</taxon>
        <taxon>Filobasidiaceae</taxon>
        <taxon>Filobasidium</taxon>
    </lineage>
</organism>
<dbReference type="InterPro" id="IPR037363">
    <property type="entry name" value="Sec13/Seh1_fam"/>
</dbReference>
<evidence type="ECO:0000256" key="3">
    <source>
        <dbReference type="ARBA" id="ARBA00022448"/>
    </source>
</evidence>
<dbReference type="PANTHER" id="PTHR11024:SF3">
    <property type="entry name" value="NUCLEOPORIN SEH1"/>
    <property type="match status" value="1"/>
</dbReference>
<accession>A0A8K0JKV6</accession>
<evidence type="ECO:0000256" key="2">
    <source>
        <dbReference type="ARBA" id="ARBA00010102"/>
    </source>
</evidence>
<evidence type="ECO:0000256" key="10">
    <source>
        <dbReference type="ARBA" id="ARBA00023242"/>
    </source>
</evidence>
<evidence type="ECO:0000256" key="5">
    <source>
        <dbReference type="ARBA" id="ARBA00022737"/>
    </source>
</evidence>
<proteinExistence type="inferred from homology"/>
<evidence type="ECO:0000256" key="8">
    <source>
        <dbReference type="ARBA" id="ARBA00023010"/>
    </source>
</evidence>
<dbReference type="GO" id="GO:1904263">
    <property type="term" value="P:positive regulation of TORC1 signaling"/>
    <property type="evidence" value="ECO:0007669"/>
    <property type="project" value="TreeGrafter"/>
</dbReference>
<evidence type="ECO:0000313" key="13">
    <source>
        <dbReference type="EMBL" id="KAG7544247.1"/>
    </source>
</evidence>
<keyword evidence="8" id="KW-0811">Translocation</keyword>
<evidence type="ECO:0000256" key="1">
    <source>
        <dbReference type="ARBA" id="ARBA00004567"/>
    </source>
</evidence>
<dbReference type="SUPFAM" id="SSF50978">
    <property type="entry name" value="WD40 repeat-like"/>
    <property type="match status" value="1"/>
</dbReference>
<dbReference type="PROSITE" id="PS50082">
    <property type="entry name" value="WD_REPEATS_2"/>
    <property type="match status" value="2"/>
</dbReference>
<evidence type="ECO:0000256" key="9">
    <source>
        <dbReference type="ARBA" id="ARBA00023132"/>
    </source>
</evidence>